<dbReference type="EMBL" id="JBHMFC010000085">
    <property type="protein sequence ID" value="MFB9057634.1"/>
    <property type="molecule type" value="Genomic_DNA"/>
</dbReference>
<evidence type="ECO:0000313" key="1">
    <source>
        <dbReference type="EMBL" id="MFB9057634.1"/>
    </source>
</evidence>
<organism evidence="1 2">
    <name type="scientific">Mariniflexile ostreae</name>
    <dbReference type="NCBI Taxonomy" id="1520892"/>
    <lineage>
        <taxon>Bacteria</taxon>
        <taxon>Pseudomonadati</taxon>
        <taxon>Bacteroidota</taxon>
        <taxon>Flavobacteriia</taxon>
        <taxon>Flavobacteriales</taxon>
        <taxon>Flavobacteriaceae</taxon>
        <taxon>Mariniflexile</taxon>
    </lineage>
</organism>
<keyword evidence="2" id="KW-1185">Reference proteome</keyword>
<comment type="caution">
    <text evidence="1">The sequence shown here is derived from an EMBL/GenBank/DDBJ whole genome shotgun (WGS) entry which is preliminary data.</text>
</comment>
<reference evidence="1 2" key="1">
    <citation type="submission" date="2024-09" db="EMBL/GenBank/DDBJ databases">
        <authorList>
            <person name="Sun Q."/>
            <person name="Mori K."/>
        </authorList>
    </citation>
    <scope>NUCLEOTIDE SEQUENCE [LARGE SCALE GENOMIC DNA]</scope>
    <source>
        <strain evidence="1 2">CECT 8622</strain>
    </source>
</reference>
<evidence type="ECO:0000313" key="2">
    <source>
        <dbReference type="Proteomes" id="UP001589585"/>
    </source>
</evidence>
<dbReference type="RefSeq" id="WP_379861878.1">
    <property type="nucleotide sequence ID" value="NZ_JBHMFC010000085.1"/>
</dbReference>
<dbReference type="Proteomes" id="UP001589585">
    <property type="component" value="Unassembled WGS sequence"/>
</dbReference>
<sequence length="119" mass="13289">GESNFHPNIATAFSVESNEKITIQFIETQSEGYMVKVKLNKMSLKPNDAYGVVINNVSYLNVEDIKIPGIQEEEGSTSFHVFIPHAKVKENSNYAIKAYITKQGKTIESAIVNQHTSKQ</sequence>
<feature type="non-terminal residue" evidence="1">
    <location>
        <position position="1"/>
    </location>
</feature>
<accession>A0ABV5FE45</accession>
<protein>
    <submittedName>
        <fullName evidence="1">Uncharacterized protein</fullName>
    </submittedName>
</protein>
<gene>
    <name evidence="1" type="ORF">ACFFU9_12875</name>
</gene>
<name>A0ABV5FE45_9FLAO</name>
<proteinExistence type="predicted"/>